<protein>
    <submittedName>
        <fullName evidence="1">Uncharacterized protein</fullName>
    </submittedName>
</protein>
<reference evidence="1" key="1">
    <citation type="submission" date="2019-12" db="EMBL/GenBank/DDBJ databases">
        <title>Genome sequencing and annotation of Brassica cretica.</title>
        <authorList>
            <person name="Studholme D.J."/>
            <person name="Sarris P.F."/>
        </authorList>
    </citation>
    <scope>NUCLEOTIDE SEQUENCE</scope>
    <source>
        <strain evidence="1">PFS-102/07</strain>
        <tissue evidence="1">Leaf</tissue>
    </source>
</reference>
<comment type="caution">
    <text evidence="1">The sequence shown here is derived from an EMBL/GenBank/DDBJ whole genome shotgun (WGS) entry which is preliminary data.</text>
</comment>
<gene>
    <name evidence="1" type="ORF">F2Q70_00010473</name>
</gene>
<sequence length="119" mass="13809">MRRLCIKISLEKGDLMMEAWTVRTSFGGSLDLMHESRRFAKGEEFVREPSLRNEFLAIPLLFWRDVLQTEFGFLIFVCAESSLEQRLVTGSENVYVTLQPYTTNRLFMSALSIHPIRMG</sequence>
<dbReference type="EMBL" id="QGKY02000089">
    <property type="protein sequence ID" value="KAF2614992.1"/>
    <property type="molecule type" value="Genomic_DNA"/>
</dbReference>
<name>A0A8S9M7L6_BRACR</name>
<dbReference type="AlphaFoldDB" id="A0A8S9M7L6"/>
<evidence type="ECO:0000313" key="1">
    <source>
        <dbReference type="EMBL" id="KAF2614992.1"/>
    </source>
</evidence>
<accession>A0A8S9M7L6</accession>
<proteinExistence type="predicted"/>
<organism evidence="1">
    <name type="scientific">Brassica cretica</name>
    <name type="common">Mustard</name>
    <dbReference type="NCBI Taxonomy" id="69181"/>
    <lineage>
        <taxon>Eukaryota</taxon>
        <taxon>Viridiplantae</taxon>
        <taxon>Streptophyta</taxon>
        <taxon>Embryophyta</taxon>
        <taxon>Tracheophyta</taxon>
        <taxon>Spermatophyta</taxon>
        <taxon>Magnoliopsida</taxon>
        <taxon>eudicotyledons</taxon>
        <taxon>Gunneridae</taxon>
        <taxon>Pentapetalae</taxon>
        <taxon>rosids</taxon>
        <taxon>malvids</taxon>
        <taxon>Brassicales</taxon>
        <taxon>Brassicaceae</taxon>
        <taxon>Brassiceae</taxon>
        <taxon>Brassica</taxon>
    </lineage>
</organism>